<dbReference type="AlphaFoldDB" id="A0AAU7XEU7"/>
<accession>A0AAU7XEU7</accession>
<dbReference type="RefSeq" id="WP_407050468.1">
    <property type="nucleotide sequence ID" value="NZ_CP158568.1"/>
</dbReference>
<dbReference type="EMBL" id="CP158568">
    <property type="protein sequence ID" value="XBY45375.1"/>
    <property type="molecule type" value="Genomic_DNA"/>
</dbReference>
<dbReference type="SUPFAM" id="SSF64518">
    <property type="entry name" value="Phase 1 flagellin"/>
    <property type="match status" value="1"/>
</dbReference>
<keyword evidence="1" id="KW-0969">Cilium</keyword>
<proteinExistence type="predicted"/>
<name>A0AAU7XEU7_9HYPH</name>
<keyword evidence="1" id="KW-0966">Cell projection</keyword>
<protein>
    <submittedName>
        <fullName evidence="1">Flagellar biosynthesis protein FlgL</fullName>
    </submittedName>
</protein>
<sequence>MAVNTLAPTGYDADIIRQLGRLRTNLDDVSRQMSTGEKASTYGGLGDDRVVALAFQDQLADVKSYQQTISVMGTRFSAITNTLSQIDTVRTESRSGLDENRFDLLSDGTTAQQRQSKLEAISLIGLLNTDVAGRYMFAGKQVDKAPVADFDTIMNGANGAAGYLQVSNERRQADVGDGHGRLTLSSVAATATIAEDGTHPFGFKLNSVTSSLANASVTGPTGTPPSVAVAFTGQPNANDTISLTLTLPDGTSSIVKLTAGKANDPTLGTFAVGTTPQEASDNLNSVLDQTIQTLAKTDLTAASAVKSANDFFNTYQGQAPQRVVGPPFDTATTTQNGTATDTIAWYTGDQTATAPRNDLTAQVDGSVSVGYGLRANEEAFRSVLANLAATQAVNVSGNTATDKALHAALVSRVRGNLGQPDGHQSIQSVQMEIASSNKAMSMAADRHKATSGTYQELLDGTLGIDQNAVATQLLSLQTRMQASYQATSILYKLSLTNYLG</sequence>
<gene>
    <name evidence="1" type="ORF">ABS361_03565</name>
</gene>
<reference evidence="1" key="1">
    <citation type="submission" date="2024-06" db="EMBL/GenBank/DDBJ databases">
        <title>Methylostella associata gen. nov., sp. nov., a novel Ancalomicrobiaceae-affiliated facultatively methylotrophic bacteria that feed on methanotrophs of the genus Methylococcus.</title>
        <authorList>
            <person name="Saltykova V."/>
            <person name="Danilova O.V."/>
            <person name="Oshkin I.Y."/>
            <person name="Belova S.E."/>
            <person name="Pimenov N.V."/>
            <person name="Dedysh S.N."/>
        </authorList>
    </citation>
    <scope>NUCLEOTIDE SEQUENCE</scope>
    <source>
        <strain evidence="1">S20</strain>
    </source>
</reference>
<dbReference type="KEGG" id="mflg:ABS361_03565"/>
<keyword evidence="1" id="KW-0282">Flagellum</keyword>
<evidence type="ECO:0000313" key="1">
    <source>
        <dbReference type="EMBL" id="XBY45375.1"/>
    </source>
</evidence>
<organism evidence="1">
    <name type="scientific">Methyloraptor flagellatus</name>
    <dbReference type="NCBI Taxonomy" id="3162530"/>
    <lineage>
        <taxon>Bacteria</taxon>
        <taxon>Pseudomonadati</taxon>
        <taxon>Pseudomonadota</taxon>
        <taxon>Alphaproteobacteria</taxon>
        <taxon>Hyphomicrobiales</taxon>
        <taxon>Ancalomicrobiaceae</taxon>
        <taxon>Methyloraptor</taxon>
    </lineage>
</organism>